<dbReference type="GO" id="GO:0032259">
    <property type="term" value="P:methylation"/>
    <property type="evidence" value="ECO:0007669"/>
    <property type="project" value="UniProtKB-KW"/>
</dbReference>
<reference evidence="4" key="1">
    <citation type="journal article" date="2019" name="Int. J. Syst. Evol. Microbiol.">
        <title>The Global Catalogue of Microorganisms (GCM) 10K type strain sequencing project: providing services to taxonomists for standard genome sequencing and annotation.</title>
        <authorList>
            <consortium name="The Broad Institute Genomics Platform"/>
            <consortium name="The Broad Institute Genome Sequencing Center for Infectious Disease"/>
            <person name="Wu L."/>
            <person name="Ma J."/>
        </authorList>
    </citation>
    <scope>NUCLEOTIDE SEQUENCE [LARGE SCALE GENOMIC DNA]</scope>
    <source>
        <strain evidence="4">CCM 8391</strain>
    </source>
</reference>
<dbReference type="GO" id="GO:0008168">
    <property type="term" value="F:methyltransferase activity"/>
    <property type="evidence" value="ECO:0007669"/>
    <property type="project" value="UniProtKB-KW"/>
</dbReference>
<evidence type="ECO:0000313" key="3">
    <source>
        <dbReference type="EMBL" id="MFC5995851.1"/>
    </source>
</evidence>
<keyword evidence="1 3" id="KW-0489">Methyltransferase</keyword>
<name>A0ABW1J510_9PSEU</name>
<accession>A0ABW1J510</accession>
<dbReference type="InterPro" id="IPR003788">
    <property type="entry name" value="NDUFAF7"/>
</dbReference>
<evidence type="ECO:0000256" key="1">
    <source>
        <dbReference type="ARBA" id="ARBA00022603"/>
    </source>
</evidence>
<comment type="caution">
    <text evidence="3">The sequence shown here is derived from an EMBL/GenBank/DDBJ whole genome shotgun (WGS) entry which is preliminary data.</text>
</comment>
<dbReference type="Proteomes" id="UP001596302">
    <property type="component" value="Unassembled WGS sequence"/>
</dbReference>
<organism evidence="3 4">
    <name type="scientific">Pseudonocardia hispaniensis</name>
    <dbReference type="NCBI Taxonomy" id="904933"/>
    <lineage>
        <taxon>Bacteria</taxon>
        <taxon>Bacillati</taxon>
        <taxon>Actinomycetota</taxon>
        <taxon>Actinomycetes</taxon>
        <taxon>Pseudonocardiales</taxon>
        <taxon>Pseudonocardiaceae</taxon>
        <taxon>Pseudonocardia</taxon>
    </lineage>
</organism>
<sequence>MLVEVRPVARLLRMSGRDPVDLTVALDPVLRAAIADAQGPDELARLRVVCDWVQYRDNFREALQLRPVLGGRRNGPSPALELAVDLRRAGPDLGAVTAAALREHRGGDDAGRLTLEDWVPTSQSLIWSFNTLYWQHLQLWEQATGRGYESALPGGQSDARNIESIREIIRELFAAWDELAERRALPEELYIVELGVGNGSHARTWLDTFVELDRAHGRDYYRRLHYLMCDYSPHVLELARASVADHAAHVSSFVLDAMHPMTTLGFLRFKAFLVYISNVYDNLPTDEIATIGHREHLVQVRAYLPADRAEQIARCAGTEPSGLGRLVTRLLKLGPVLLAEAAPEHFADVEAAVAFWRACWQAVRLAERYVPLHGLDTYDIAPGISGELLRPLVATGRDVRMHAANGAAASFAETLPLLHPYGRLHCHDLFVTGVEDYRTGFRGPGKYDGSVVNWVNGPLLAHIGTRKGFDVTFEPFAHRIGSNIITMRVHVRD</sequence>
<evidence type="ECO:0000256" key="2">
    <source>
        <dbReference type="ARBA" id="ARBA00022679"/>
    </source>
</evidence>
<keyword evidence="2 3" id="KW-0808">Transferase</keyword>
<proteinExistence type="predicted"/>
<evidence type="ECO:0000313" key="4">
    <source>
        <dbReference type="Proteomes" id="UP001596302"/>
    </source>
</evidence>
<dbReference type="EC" id="2.1.1.-" evidence="3"/>
<protein>
    <submittedName>
        <fullName evidence="3">SAM-dependent methyltransferase</fullName>
        <ecNumber evidence="3">2.1.1.-</ecNumber>
    </submittedName>
</protein>
<dbReference type="Gene3D" id="3.40.50.150">
    <property type="entry name" value="Vaccinia Virus protein VP39"/>
    <property type="match status" value="1"/>
</dbReference>
<dbReference type="InterPro" id="IPR029063">
    <property type="entry name" value="SAM-dependent_MTases_sf"/>
</dbReference>
<dbReference type="Pfam" id="PF02636">
    <property type="entry name" value="Methyltransf_28"/>
    <property type="match status" value="1"/>
</dbReference>
<dbReference type="RefSeq" id="WP_379586185.1">
    <property type="nucleotide sequence ID" value="NZ_JBHSQW010000034.1"/>
</dbReference>
<keyword evidence="4" id="KW-1185">Reference proteome</keyword>
<dbReference type="EMBL" id="JBHSQW010000034">
    <property type="protein sequence ID" value="MFC5995851.1"/>
    <property type="molecule type" value="Genomic_DNA"/>
</dbReference>
<dbReference type="SUPFAM" id="SSF53335">
    <property type="entry name" value="S-adenosyl-L-methionine-dependent methyltransferases"/>
    <property type="match status" value="1"/>
</dbReference>
<gene>
    <name evidence="3" type="ORF">ACFQE5_16705</name>
</gene>